<evidence type="ECO:0000313" key="1">
    <source>
        <dbReference type="EMBL" id="KAK3919904.1"/>
    </source>
</evidence>
<comment type="caution">
    <text evidence="1">The sequence shown here is derived from an EMBL/GenBank/DDBJ whole genome shotgun (WGS) entry which is preliminary data.</text>
</comment>
<name>A0AAE1HEK4_9NEOP</name>
<dbReference type="EMBL" id="JAHWGI010000985">
    <property type="protein sequence ID" value="KAK3919904.1"/>
    <property type="molecule type" value="Genomic_DNA"/>
</dbReference>
<sequence length="138" mass="15107">MKMAFFDVLNARTNAGPKYMKGSELPLFVPMKIEVVEFAVTNVGPTTKIIAMLGKDHQRVVESNAVENLMALVGAQQHPYCFAMRGATRQAIRFVPFDVEIATQCRNKSKLRVSQLPLSVAEEIDVGGLAAMGVVLEP</sequence>
<reference evidence="1" key="2">
    <citation type="journal article" date="2023" name="BMC Genomics">
        <title>Pest status, molecular evolution, and epigenetic factors derived from the genome assembly of Frankliniella fusca, a thysanopteran phytovirus vector.</title>
        <authorList>
            <person name="Catto M.A."/>
            <person name="Labadie P.E."/>
            <person name="Jacobson A.L."/>
            <person name="Kennedy G.G."/>
            <person name="Srinivasan R."/>
            <person name="Hunt B.G."/>
        </authorList>
    </citation>
    <scope>NUCLEOTIDE SEQUENCE</scope>
    <source>
        <strain evidence="1">PL_HMW_Pooled</strain>
    </source>
</reference>
<dbReference type="Proteomes" id="UP001219518">
    <property type="component" value="Unassembled WGS sequence"/>
</dbReference>
<proteinExistence type="predicted"/>
<protein>
    <submittedName>
        <fullName evidence="1">Mitofusin-2</fullName>
    </submittedName>
</protein>
<dbReference type="AlphaFoldDB" id="A0AAE1HEK4"/>
<keyword evidence="2" id="KW-1185">Reference proteome</keyword>
<reference evidence="1" key="1">
    <citation type="submission" date="2021-07" db="EMBL/GenBank/DDBJ databases">
        <authorList>
            <person name="Catto M.A."/>
            <person name="Jacobson A."/>
            <person name="Kennedy G."/>
            <person name="Labadie P."/>
            <person name="Hunt B.G."/>
            <person name="Srinivasan R."/>
        </authorList>
    </citation>
    <scope>NUCLEOTIDE SEQUENCE</scope>
    <source>
        <strain evidence="1">PL_HMW_Pooled</strain>
        <tissue evidence="1">Head</tissue>
    </source>
</reference>
<gene>
    <name evidence="1" type="ORF">KUF71_009190</name>
</gene>
<evidence type="ECO:0000313" key="2">
    <source>
        <dbReference type="Proteomes" id="UP001219518"/>
    </source>
</evidence>
<accession>A0AAE1HEK4</accession>
<organism evidence="1 2">
    <name type="scientific">Frankliniella fusca</name>
    <dbReference type="NCBI Taxonomy" id="407009"/>
    <lineage>
        <taxon>Eukaryota</taxon>
        <taxon>Metazoa</taxon>
        <taxon>Ecdysozoa</taxon>
        <taxon>Arthropoda</taxon>
        <taxon>Hexapoda</taxon>
        <taxon>Insecta</taxon>
        <taxon>Pterygota</taxon>
        <taxon>Neoptera</taxon>
        <taxon>Paraneoptera</taxon>
        <taxon>Thysanoptera</taxon>
        <taxon>Terebrantia</taxon>
        <taxon>Thripoidea</taxon>
        <taxon>Thripidae</taxon>
        <taxon>Frankliniella</taxon>
    </lineage>
</organism>